<proteinExistence type="predicted"/>
<keyword evidence="2" id="KW-1185">Reference proteome</keyword>
<gene>
    <name evidence="1" type="ORF">GSY69_13710</name>
</gene>
<comment type="caution">
    <text evidence="1">The sequence shown here is derived from an EMBL/GenBank/DDBJ whole genome shotgun (WGS) entry which is preliminary data.</text>
</comment>
<sequence>MPELINLISAVRSAVEDQPDLADSEIVGVVDTLSDELGLAEPDTAVVEDGRRRLATFLSETVARPGVTTAVSALVAALGQWVGLG</sequence>
<dbReference type="EMBL" id="WWEQ01000116">
    <property type="protein sequence ID" value="MYM20983.1"/>
    <property type="molecule type" value="Genomic_DNA"/>
</dbReference>
<protein>
    <submittedName>
        <fullName evidence="1">Uncharacterized protein</fullName>
    </submittedName>
</protein>
<evidence type="ECO:0000313" key="1">
    <source>
        <dbReference type="EMBL" id="MYM20983.1"/>
    </source>
</evidence>
<accession>A0A6N9HAC9</accession>
<reference evidence="1 2" key="1">
    <citation type="submission" date="2020-01" db="EMBL/GenBank/DDBJ databases">
        <authorList>
            <person name="Deng T."/>
        </authorList>
    </citation>
    <scope>NUCLEOTIDE SEQUENCE [LARGE SCALE GENOMIC DNA]</scope>
    <source>
        <strain evidence="1 2">5221</strain>
    </source>
</reference>
<organism evidence="1 2">
    <name type="scientific">Brevibacterium rongguiense</name>
    <dbReference type="NCBI Taxonomy" id="2695267"/>
    <lineage>
        <taxon>Bacteria</taxon>
        <taxon>Bacillati</taxon>
        <taxon>Actinomycetota</taxon>
        <taxon>Actinomycetes</taxon>
        <taxon>Micrococcales</taxon>
        <taxon>Brevibacteriaceae</taxon>
        <taxon>Brevibacterium</taxon>
    </lineage>
</organism>
<name>A0A6N9HAC9_9MICO</name>
<dbReference type="Proteomes" id="UP000469215">
    <property type="component" value="Unassembled WGS sequence"/>
</dbReference>
<evidence type="ECO:0000313" key="2">
    <source>
        <dbReference type="Proteomes" id="UP000469215"/>
    </source>
</evidence>
<dbReference type="AlphaFoldDB" id="A0A6N9HAC9"/>